<dbReference type="Proteomes" id="UP000011776">
    <property type="component" value="Unassembled WGS sequence"/>
</dbReference>
<protein>
    <submittedName>
        <fullName evidence="1">Uncharacterized protein</fullName>
    </submittedName>
</protein>
<comment type="caution">
    <text evidence="1">The sequence shown here is derived from an EMBL/GenBank/DDBJ whole genome shotgun (WGS) entry which is preliminary data.</text>
</comment>
<dbReference type="BioCyc" id="LINT1001599:G11K9-4246-MONOMER"/>
<dbReference type="AlphaFoldDB" id="M3H6B4"/>
<organism evidence="1 2">
    <name type="scientific">Leptospira interrogans serovar Grippotyphosa str. LT2186</name>
    <dbReference type="NCBI Taxonomy" id="1001599"/>
    <lineage>
        <taxon>Bacteria</taxon>
        <taxon>Pseudomonadati</taxon>
        <taxon>Spirochaetota</taxon>
        <taxon>Spirochaetia</taxon>
        <taxon>Leptospirales</taxon>
        <taxon>Leptospiraceae</taxon>
        <taxon>Leptospira</taxon>
    </lineage>
</organism>
<proteinExistence type="predicted"/>
<sequence length="40" mass="4686">MAHEQEDIQPISNDSLKPEPKYKILVYSLSWFLLSALSFF</sequence>
<gene>
    <name evidence="1" type="ORF">LEP1GSC151_3199</name>
</gene>
<name>M3H6B4_LEPIR</name>
<accession>M3H6B4</accession>
<reference evidence="1 2" key="1">
    <citation type="submission" date="2013-02" db="EMBL/GenBank/DDBJ databases">
        <authorList>
            <person name="Harkins D.M."/>
            <person name="Durkin A.S."/>
            <person name="Brinkac L.M."/>
            <person name="Haft D.H."/>
            <person name="Selengut J.D."/>
            <person name="Sanka R."/>
            <person name="DePew J."/>
            <person name="Purushe J."/>
            <person name="Tulsiani S.M."/>
            <person name="Graham G.C."/>
            <person name="Burns M.-A."/>
            <person name="Dohnt M.F."/>
            <person name="Smythe L.D."/>
            <person name="McKay D.B."/>
            <person name="Craig S.B."/>
            <person name="Vinetz J.M."/>
            <person name="Sutton G.G."/>
            <person name="Nierman W.C."/>
            <person name="Fouts D.E."/>
        </authorList>
    </citation>
    <scope>NUCLEOTIDE SEQUENCE [LARGE SCALE GENOMIC DNA]</scope>
    <source>
        <strain evidence="1 2">LT2186</strain>
    </source>
</reference>
<dbReference type="EMBL" id="AFME02000400">
    <property type="protein sequence ID" value="EMG08240.1"/>
    <property type="molecule type" value="Genomic_DNA"/>
</dbReference>
<evidence type="ECO:0000313" key="2">
    <source>
        <dbReference type="Proteomes" id="UP000011776"/>
    </source>
</evidence>
<evidence type="ECO:0000313" key="1">
    <source>
        <dbReference type="EMBL" id="EMG08240.1"/>
    </source>
</evidence>